<dbReference type="Proteomes" id="UP000886890">
    <property type="component" value="Unassembled WGS sequence"/>
</dbReference>
<dbReference type="NCBIfam" id="TIGR01484">
    <property type="entry name" value="HAD-SF-IIB"/>
    <property type="match status" value="1"/>
</dbReference>
<dbReference type="EMBL" id="DXEK01000094">
    <property type="protein sequence ID" value="HIX77081.1"/>
    <property type="molecule type" value="Genomic_DNA"/>
</dbReference>
<dbReference type="CDD" id="cd07516">
    <property type="entry name" value="HAD_Pase"/>
    <property type="match status" value="1"/>
</dbReference>
<dbReference type="GO" id="GO:0016791">
    <property type="term" value="F:phosphatase activity"/>
    <property type="evidence" value="ECO:0007669"/>
    <property type="project" value="UniProtKB-ARBA"/>
</dbReference>
<accession>A0A9D2BI76</accession>
<dbReference type="PANTHER" id="PTHR10000">
    <property type="entry name" value="PHOSPHOSERINE PHOSPHATASE"/>
    <property type="match status" value="1"/>
</dbReference>
<protein>
    <submittedName>
        <fullName evidence="1">Cof-type HAD-IIB family hydrolase</fullName>
    </submittedName>
</protein>
<dbReference type="PANTHER" id="PTHR10000:SF8">
    <property type="entry name" value="HAD SUPERFAMILY HYDROLASE-LIKE, TYPE 3"/>
    <property type="match status" value="1"/>
</dbReference>
<proteinExistence type="predicted"/>
<reference evidence="1" key="2">
    <citation type="submission" date="2021-04" db="EMBL/GenBank/DDBJ databases">
        <authorList>
            <person name="Gilroy R."/>
        </authorList>
    </citation>
    <scope>NUCLEOTIDE SEQUENCE</scope>
    <source>
        <strain evidence="1">CHK183-1962</strain>
    </source>
</reference>
<dbReference type="InterPro" id="IPR006379">
    <property type="entry name" value="HAD-SF_hydro_IIB"/>
</dbReference>
<evidence type="ECO:0000313" key="1">
    <source>
        <dbReference type="EMBL" id="HIX77081.1"/>
    </source>
</evidence>
<gene>
    <name evidence="1" type="ORF">H9734_05735</name>
</gene>
<reference evidence="1" key="1">
    <citation type="journal article" date="2021" name="PeerJ">
        <title>Extensive microbial diversity within the chicken gut microbiome revealed by metagenomics and culture.</title>
        <authorList>
            <person name="Gilroy R."/>
            <person name="Ravi A."/>
            <person name="Getino M."/>
            <person name="Pursley I."/>
            <person name="Horton D.L."/>
            <person name="Alikhan N.F."/>
            <person name="Baker D."/>
            <person name="Gharbi K."/>
            <person name="Hall N."/>
            <person name="Watson M."/>
            <person name="Adriaenssens E.M."/>
            <person name="Foster-Nyarko E."/>
            <person name="Jarju S."/>
            <person name="Secka A."/>
            <person name="Antonio M."/>
            <person name="Oren A."/>
            <person name="Chaudhuri R.R."/>
            <person name="La Ragione R."/>
            <person name="Hildebrand F."/>
            <person name="Pallen M.J."/>
        </authorList>
    </citation>
    <scope>NUCLEOTIDE SEQUENCE</scope>
    <source>
        <strain evidence="1">CHK183-1962</strain>
    </source>
</reference>
<dbReference type="GO" id="GO:0005829">
    <property type="term" value="C:cytosol"/>
    <property type="evidence" value="ECO:0007669"/>
    <property type="project" value="TreeGrafter"/>
</dbReference>
<organism evidence="1 2">
    <name type="scientific">Candidatus Fusicatenibacter merdavium</name>
    <dbReference type="NCBI Taxonomy" id="2838600"/>
    <lineage>
        <taxon>Bacteria</taxon>
        <taxon>Bacillati</taxon>
        <taxon>Bacillota</taxon>
        <taxon>Clostridia</taxon>
        <taxon>Lachnospirales</taxon>
        <taxon>Lachnospiraceae</taxon>
        <taxon>Fusicatenibacter</taxon>
    </lineage>
</organism>
<feature type="non-terminal residue" evidence="1">
    <location>
        <position position="1"/>
    </location>
</feature>
<dbReference type="Gene3D" id="3.30.1240.10">
    <property type="match status" value="1"/>
</dbReference>
<evidence type="ECO:0000313" key="2">
    <source>
        <dbReference type="Proteomes" id="UP000886890"/>
    </source>
</evidence>
<dbReference type="InterPro" id="IPR000150">
    <property type="entry name" value="Cof"/>
</dbReference>
<dbReference type="SUPFAM" id="SSF56784">
    <property type="entry name" value="HAD-like"/>
    <property type="match status" value="1"/>
</dbReference>
<dbReference type="GO" id="GO:0000287">
    <property type="term" value="F:magnesium ion binding"/>
    <property type="evidence" value="ECO:0007669"/>
    <property type="project" value="TreeGrafter"/>
</dbReference>
<sequence>AGKILVLASGRPINGVAPLAASLNMSRYKGYMLSFNGGRITRCSSGETIYNRTLPPEVIRPIWEYIRTIPGLNVISYNDTQIISGIQSNRYDEIESRNSIMEIVPADDFPSAITFPVNKMIVSGDPELIAPVIAPLQEKYRNVLSIYLSEPFFLEIMPLHVDKARALQKLLETLGLTADNMICCGDGYNDISMIRYAGLGAAMGNAQPAVKDAADYITRSNDEDGILDVIHRFMR</sequence>
<dbReference type="Gene3D" id="3.40.50.1000">
    <property type="entry name" value="HAD superfamily/HAD-like"/>
    <property type="match status" value="1"/>
</dbReference>
<keyword evidence="1" id="KW-0378">Hydrolase</keyword>
<comment type="caution">
    <text evidence="1">The sequence shown here is derived from an EMBL/GenBank/DDBJ whole genome shotgun (WGS) entry which is preliminary data.</text>
</comment>
<dbReference type="Pfam" id="PF08282">
    <property type="entry name" value="Hydrolase_3"/>
    <property type="match status" value="1"/>
</dbReference>
<name>A0A9D2BI76_9FIRM</name>
<dbReference type="NCBIfam" id="TIGR00099">
    <property type="entry name" value="Cof-subfamily"/>
    <property type="match status" value="1"/>
</dbReference>
<dbReference type="InterPro" id="IPR036412">
    <property type="entry name" value="HAD-like_sf"/>
</dbReference>
<dbReference type="AlphaFoldDB" id="A0A9D2BI76"/>
<dbReference type="InterPro" id="IPR023214">
    <property type="entry name" value="HAD_sf"/>
</dbReference>
<dbReference type="PROSITE" id="PS01229">
    <property type="entry name" value="COF_2"/>
    <property type="match status" value="1"/>
</dbReference>